<reference evidence="3" key="1">
    <citation type="journal article" date="2016" name="Front. Microbiol.">
        <title>Complete Genome Sequence of Clostridium estertheticum DSM 8809, a Microbe Identified in Spoiled Vacuum Packed Beef.</title>
        <authorList>
            <person name="Yu Z."/>
            <person name="Gunn L."/>
            <person name="Brennan E."/>
            <person name="Reid R."/>
            <person name="Wall P.G."/>
            <person name="Gaora O.P."/>
            <person name="Hurley D."/>
            <person name="Bolton D."/>
            <person name="Fanning S."/>
        </authorList>
    </citation>
    <scope>NUCLEOTIDE SEQUENCE [LARGE SCALE GENOMIC DNA]</scope>
    <source>
        <strain evidence="3">DSM 8809</strain>
    </source>
</reference>
<gene>
    <name evidence="2" type="ORF">A7L45_03050</name>
</gene>
<organism evidence="2 3">
    <name type="scientific">Clostridium estertheticum subsp. estertheticum</name>
    <dbReference type="NCBI Taxonomy" id="1552"/>
    <lineage>
        <taxon>Bacteria</taxon>
        <taxon>Bacillati</taxon>
        <taxon>Bacillota</taxon>
        <taxon>Clostridia</taxon>
        <taxon>Eubacteriales</taxon>
        <taxon>Clostridiaceae</taxon>
        <taxon>Clostridium</taxon>
    </lineage>
</organism>
<dbReference type="OrthoDB" id="1875420at2"/>
<feature type="transmembrane region" description="Helical" evidence="1">
    <location>
        <begin position="243"/>
        <end position="266"/>
    </location>
</feature>
<dbReference type="KEGG" id="ceu:A7L45_03050"/>
<feature type="transmembrane region" description="Helical" evidence="1">
    <location>
        <begin position="161"/>
        <end position="183"/>
    </location>
</feature>
<keyword evidence="3" id="KW-1185">Reference proteome</keyword>
<proteinExistence type="predicted"/>
<dbReference type="InterPro" id="IPR042097">
    <property type="entry name" value="Aminopeptidase_N-like_N_sf"/>
</dbReference>
<dbReference type="RefSeq" id="WP_071611412.1">
    <property type="nucleotide sequence ID" value="NZ_CP015756.1"/>
</dbReference>
<dbReference type="STRING" id="1552.A7L45_03050"/>
<protein>
    <submittedName>
        <fullName evidence="2">Uncharacterized protein</fullName>
    </submittedName>
</protein>
<dbReference type="Proteomes" id="UP000182569">
    <property type="component" value="Chromosome"/>
</dbReference>
<evidence type="ECO:0000256" key="1">
    <source>
        <dbReference type="SAM" id="Phobius"/>
    </source>
</evidence>
<keyword evidence="1" id="KW-0812">Transmembrane</keyword>
<sequence>MRKINALIKYEIINLKRGKLIWVIAALYAFGIQQTISSMNSGDGIFLSVVGLIKVSWLPLNLIMVPILILCMKIGQSHNDIFEIIDISHRKIMLSKLLTLSIIEGFVLILNITILVAFGVICKVSVGYFLYQSIGYIINTIVFLVVCTCVGLFIGQTISKYLGEVIGFISIILVFLILCNFYKTSNIIVPLINIRIIPGVFDVISYDKSYLYHNILWLMISFGLLILPYDYKYRKKENRKNTLFRIGALVLIAISCIYLGRSIYLMRPSYYNITSRNEDISAKYGDNKDGTFFGEKKCGYYIDKYNMNLDITNKLKNDCEMEIKVTGSGVNSLELGLYEKLDISKIEIQGKKLKFKRTNHSFIVTLPREYTNKEIINMKVSYEGEINTSWVEGQKSFYVRNNSFFLADVFEWYPKLNDDTDKEYNINIKYAGKNKIYSNLNEKSKSNQYEFQGKDRDVVLISGNISDRTYKGYLFIGNEEYINNNNKCNDLIDFLKTKNNPINRILLSPFIPGINMDKPYEKMFLYSVD</sequence>
<feature type="transmembrane region" description="Helical" evidence="1">
    <location>
        <begin position="20"/>
        <end position="39"/>
    </location>
</feature>
<feature type="transmembrane region" description="Helical" evidence="1">
    <location>
        <begin position="210"/>
        <end position="231"/>
    </location>
</feature>
<evidence type="ECO:0000313" key="2">
    <source>
        <dbReference type="EMBL" id="APC39116.1"/>
    </source>
</evidence>
<dbReference type="AlphaFoldDB" id="A0A1J0GCN2"/>
<keyword evidence="1" id="KW-1133">Transmembrane helix</keyword>
<dbReference type="EMBL" id="CP015756">
    <property type="protein sequence ID" value="APC39116.1"/>
    <property type="molecule type" value="Genomic_DNA"/>
</dbReference>
<feature type="transmembrane region" description="Helical" evidence="1">
    <location>
        <begin position="133"/>
        <end position="154"/>
    </location>
</feature>
<accession>A0A1J0GCN2</accession>
<feature type="transmembrane region" description="Helical" evidence="1">
    <location>
        <begin position="45"/>
        <end position="71"/>
    </location>
</feature>
<feature type="transmembrane region" description="Helical" evidence="1">
    <location>
        <begin position="97"/>
        <end position="121"/>
    </location>
</feature>
<name>A0A1J0GCN2_9CLOT</name>
<evidence type="ECO:0000313" key="3">
    <source>
        <dbReference type="Proteomes" id="UP000182569"/>
    </source>
</evidence>
<keyword evidence="1" id="KW-0472">Membrane</keyword>
<dbReference type="Gene3D" id="2.60.40.1730">
    <property type="entry name" value="tricorn interacting facor f3 domain"/>
    <property type="match status" value="1"/>
</dbReference>